<keyword evidence="3" id="KW-1133">Transmembrane helix</keyword>
<keyword evidence="3" id="KW-0812">Transmembrane</keyword>
<protein>
    <submittedName>
        <fullName evidence="5">TetR/AcrR family transcriptional regulator</fullName>
    </submittedName>
</protein>
<dbReference type="Proteomes" id="UP000245166">
    <property type="component" value="Unassembled WGS sequence"/>
</dbReference>
<organism evidence="5 6">
    <name type="scientific">Serinibacter arcticus</name>
    <dbReference type="NCBI Taxonomy" id="1655435"/>
    <lineage>
        <taxon>Bacteria</taxon>
        <taxon>Bacillati</taxon>
        <taxon>Actinomycetota</taxon>
        <taxon>Actinomycetes</taxon>
        <taxon>Micrococcales</taxon>
        <taxon>Beutenbergiaceae</taxon>
        <taxon>Serinibacter</taxon>
    </lineage>
</organism>
<dbReference type="SUPFAM" id="SSF46689">
    <property type="entry name" value="Homeodomain-like"/>
    <property type="match status" value="1"/>
</dbReference>
<feature type="transmembrane region" description="Helical" evidence="3">
    <location>
        <begin position="119"/>
        <end position="138"/>
    </location>
</feature>
<name>A0A2U1ZUC1_9MICO</name>
<feature type="domain" description="HTH tetR-type" evidence="4">
    <location>
        <begin position="1"/>
        <end position="37"/>
    </location>
</feature>
<dbReference type="Pfam" id="PF00440">
    <property type="entry name" value="TetR_N"/>
    <property type="match status" value="1"/>
</dbReference>
<reference evidence="5 6" key="1">
    <citation type="submission" date="2018-03" db="EMBL/GenBank/DDBJ databases">
        <title>Genome assembly of novel Miniimonas species PCH200.</title>
        <authorList>
            <person name="Thakur V."/>
            <person name="Kumar V."/>
            <person name="Singh D."/>
        </authorList>
    </citation>
    <scope>NUCLEOTIDE SEQUENCE [LARGE SCALE GENOMIC DNA]</scope>
    <source>
        <strain evidence="5 6">PCH200</strain>
    </source>
</reference>
<dbReference type="AlphaFoldDB" id="A0A2U1ZUC1"/>
<dbReference type="InterPro" id="IPR001647">
    <property type="entry name" value="HTH_TetR"/>
</dbReference>
<keyword evidence="1 2" id="KW-0238">DNA-binding</keyword>
<evidence type="ECO:0000259" key="4">
    <source>
        <dbReference type="PROSITE" id="PS50977"/>
    </source>
</evidence>
<proteinExistence type="predicted"/>
<dbReference type="OrthoDB" id="8479950at2"/>
<dbReference type="InterPro" id="IPR009057">
    <property type="entry name" value="Homeodomain-like_sf"/>
</dbReference>
<evidence type="ECO:0000256" key="3">
    <source>
        <dbReference type="SAM" id="Phobius"/>
    </source>
</evidence>
<evidence type="ECO:0000313" key="6">
    <source>
        <dbReference type="Proteomes" id="UP000245166"/>
    </source>
</evidence>
<dbReference type="EMBL" id="PYHR01000002">
    <property type="protein sequence ID" value="PWD50575.1"/>
    <property type="molecule type" value="Genomic_DNA"/>
</dbReference>
<dbReference type="Gene3D" id="1.10.357.10">
    <property type="entry name" value="Tetracycline Repressor, domain 2"/>
    <property type="match status" value="1"/>
</dbReference>
<comment type="caution">
    <text evidence="2">Lacks conserved residue(s) required for the propagation of feature annotation.</text>
</comment>
<sequence>MSAVAAAADASEALVYRYFPTKAALYTDVLAQHLDELSTAQTSAQDELPVGTSARDRIRTAILTHLDAVAHGPLDWAAPLADSAVEPPTARAVRREARQAHLALVEAALQPRTDARHRWAVTGFLGFLDVAVVAWVAGGSLEEERWPLVDAALGALEGALGDWGR</sequence>
<keyword evidence="3" id="KW-0472">Membrane</keyword>
<evidence type="ECO:0000256" key="1">
    <source>
        <dbReference type="ARBA" id="ARBA00023125"/>
    </source>
</evidence>
<keyword evidence="6" id="KW-1185">Reference proteome</keyword>
<accession>A0A2U1ZUC1</accession>
<comment type="caution">
    <text evidence="5">The sequence shown here is derived from an EMBL/GenBank/DDBJ whole genome shotgun (WGS) entry which is preliminary data.</text>
</comment>
<dbReference type="PROSITE" id="PS50977">
    <property type="entry name" value="HTH_TETR_2"/>
    <property type="match status" value="1"/>
</dbReference>
<dbReference type="GO" id="GO:0003677">
    <property type="term" value="F:DNA binding"/>
    <property type="evidence" value="ECO:0007669"/>
    <property type="project" value="UniProtKB-UniRule"/>
</dbReference>
<gene>
    <name evidence="5" type="ORF">C8046_07845</name>
</gene>
<evidence type="ECO:0000256" key="2">
    <source>
        <dbReference type="PROSITE-ProRule" id="PRU00335"/>
    </source>
</evidence>
<evidence type="ECO:0000313" key="5">
    <source>
        <dbReference type="EMBL" id="PWD50575.1"/>
    </source>
</evidence>